<sequence>MDTGTTTLRTRIGATLRRQRRLLALGALSLLLHLVVLAWMDGRLVVNPPPSPLSSAATALAVRLTATAPAAIPPGQPAAPLPPIPPIEPIPPIVPIAPGTPAPATPAAVQAPAADATPAGVESFQMPSRYRVVMPPSVRLVYALRDGAGRPDGEASLDWETDGVQYRLALDGVAGSIESEGGTDDAGIAPQRARYRHGAGRAAVAFARERGTIVFESFGGSARDTPGSQDGATVLMQLAGIGLADPDQLQGEVEIYVGRADAAAVERFGVVGRERLVTALGEIETLHLVRTGAAPLEIWLAPAHGWLPVQLRAPAPGGGMRTQVIREIAKSG</sequence>
<proteinExistence type="predicted"/>
<comment type="caution">
    <text evidence="2">The sequence shown here is derived from an EMBL/GenBank/DDBJ whole genome shotgun (WGS) entry which is preliminary data.</text>
</comment>
<evidence type="ECO:0000256" key="1">
    <source>
        <dbReference type="SAM" id="Phobius"/>
    </source>
</evidence>
<feature type="transmembrane region" description="Helical" evidence="1">
    <location>
        <begin position="21"/>
        <end position="40"/>
    </location>
</feature>
<dbReference type="Proteomes" id="UP001198602">
    <property type="component" value="Unassembled WGS sequence"/>
</dbReference>
<dbReference type="RefSeq" id="WP_225237768.1">
    <property type="nucleotide sequence ID" value="NZ_JAHYBX010000001.1"/>
</dbReference>
<keyword evidence="1" id="KW-0472">Membrane</keyword>
<dbReference type="Pfam" id="PF11306">
    <property type="entry name" value="DUF3108"/>
    <property type="match status" value="1"/>
</dbReference>
<evidence type="ECO:0000313" key="2">
    <source>
        <dbReference type="EMBL" id="MCA1855420.1"/>
    </source>
</evidence>
<keyword evidence="1" id="KW-0812">Transmembrane</keyword>
<reference evidence="2 3" key="1">
    <citation type="submission" date="2021-07" db="EMBL/GenBank/DDBJ databases">
        <title>Characterization of Violacein-producing bacteria and related species.</title>
        <authorList>
            <person name="Wilson H.S."/>
            <person name="De Leon M.E."/>
        </authorList>
    </citation>
    <scope>NUCLEOTIDE SEQUENCE [LARGE SCALE GENOMIC DNA]</scope>
    <source>
        <strain evidence="2 3">HSC-2F05</strain>
    </source>
</reference>
<dbReference type="EMBL" id="JAHYBX010000001">
    <property type="protein sequence ID" value="MCA1855420.1"/>
    <property type="molecule type" value="Genomic_DNA"/>
</dbReference>
<organism evidence="2 3">
    <name type="scientific">Massilia hydrophila</name>
    <dbReference type="NCBI Taxonomy" id="3044279"/>
    <lineage>
        <taxon>Bacteria</taxon>
        <taxon>Pseudomonadati</taxon>
        <taxon>Pseudomonadota</taxon>
        <taxon>Betaproteobacteria</taxon>
        <taxon>Burkholderiales</taxon>
        <taxon>Oxalobacteraceae</taxon>
        <taxon>Telluria group</taxon>
        <taxon>Massilia</taxon>
    </lineage>
</organism>
<keyword evidence="1" id="KW-1133">Transmembrane helix</keyword>
<protein>
    <submittedName>
        <fullName evidence="2">DUF3108 domain-containing protein</fullName>
    </submittedName>
</protein>
<name>A0ABS7Y6V8_9BURK</name>
<keyword evidence="3" id="KW-1185">Reference proteome</keyword>
<dbReference type="InterPro" id="IPR021457">
    <property type="entry name" value="DUF3108"/>
</dbReference>
<accession>A0ABS7Y6V8</accession>
<gene>
    <name evidence="2" type="ORF">LE190_05710</name>
</gene>
<evidence type="ECO:0000313" key="3">
    <source>
        <dbReference type="Proteomes" id="UP001198602"/>
    </source>
</evidence>